<dbReference type="PANTHER" id="PTHR23159:SF31">
    <property type="entry name" value="CENTROSOME-ASSOCIATED PROTEIN CEP250 ISOFORM X1"/>
    <property type="match status" value="1"/>
</dbReference>
<accession>A0ABM3N2S2</accession>
<feature type="coiled-coil region" evidence="1">
    <location>
        <begin position="1928"/>
        <end position="1955"/>
    </location>
</feature>
<dbReference type="RefSeq" id="XP_052757895.1">
    <property type="nucleotide sequence ID" value="XM_052901935.1"/>
</dbReference>
<keyword evidence="3" id="KW-1185">Reference proteome</keyword>
<reference evidence="4" key="1">
    <citation type="submission" date="2025-08" db="UniProtKB">
        <authorList>
            <consortium name="RefSeq"/>
        </authorList>
    </citation>
    <scope>IDENTIFICATION</scope>
    <source>
        <tissue evidence="4">Whole larvae</tissue>
    </source>
</reference>
<feature type="coiled-coil region" evidence="1">
    <location>
        <begin position="76"/>
        <end position="133"/>
    </location>
</feature>
<organism evidence="3 4">
    <name type="scientific">Galleria mellonella</name>
    <name type="common">Greater wax moth</name>
    <dbReference type="NCBI Taxonomy" id="7137"/>
    <lineage>
        <taxon>Eukaryota</taxon>
        <taxon>Metazoa</taxon>
        <taxon>Ecdysozoa</taxon>
        <taxon>Arthropoda</taxon>
        <taxon>Hexapoda</taxon>
        <taxon>Insecta</taxon>
        <taxon>Pterygota</taxon>
        <taxon>Neoptera</taxon>
        <taxon>Endopterygota</taxon>
        <taxon>Lepidoptera</taxon>
        <taxon>Glossata</taxon>
        <taxon>Ditrysia</taxon>
        <taxon>Pyraloidea</taxon>
        <taxon>Pyralidae</taxon>
        <taxon>Galleriinae</taxon>
        <taxon>Galleria</taxon>
    </lineage>
</organism>
<evidence type="ECO:0000313" key="4">
    <source>
        <dbReference type="RefSeq" id="XP_052757895.1"/>
    </source>
</evidence>
<dbReference type="PANTHER" id="PTHR23159">
    <property type="entry name" value="CENTROSOMAL PROTEIN 2"/>
    <property type="match status" value="1"/>
</dbReference>
<evidence type="ECO:0000256" key="2">
    <source>
        <dbReference type="SAM" id="MobiDB-lite"/>
    </source>
</evidence>
<sequence>MSFITKRERVFNEYDLFDLPARNEGKLKAYASCTDARAWSHFCSDKSEHLVEIIKRNNDKCRTKYVPTDVIVDTLMVAKNAEIGRLKRRIEEFEQMLAAYDQLELTCEQKCEIANAHAAIKAANKELDELYLDLDLSGFTEVKSDAFETGKSTGDEVIKENLFQGDKSRGDEWTFEKAPTTTMESKGIQMGLEHPCDASTSVTDPRIQEMQDTIISKDAKLNAMQNTIAVMENDVCEPYCIYAHIYTALEKIFGILCQNDKYKLYLNLMTDGKDISCVDIKGKILFKLKVLEKFCLALIAPCSQETNSTTQDCSCYRAEIAFALKSAESQQLSLDNKRAHLVADIMENEEMKEILSKENCPEKNDNEQVDYYFAIDDYNINTENLNRLKNLQENYNDLMACYESLKHERNFLQMRCQKYEELEIDYENLKAQLKEYNNLWNEKERYRKRSVDLDSLKEQYLTLSDETSNLETRLRAEKEINRIKADTIERLQAENITLEKKLNDSLIAFEKEKNTLQCKLKETECQVMCQEQQIKSLSVQVDRLLEQDQEKTHSHEVATHSLLLMDEIESLKDQIRNLKEALFCNEEEKQNLQLEFQEKLKTINELRIDIDDWKTTYEKMLQRNEYMKNDYEDEILRLKEENVMLSENVKLKDTETNNLINMISNKSEQIEKLMEENEYKNNKNKDLFKQLHEIQEMYDNHVQKIENEKKQAIESLTLAKQESQELLDKVKDYNEIINKEHEIKISLETQTKDYKEMQDILFNTIEENKSLQSDLREQKSNNSVLIQEIKRLREDNIDAVNNINALNSENNQYKTSLELTKKKSELLETNLRETTNILDNAMESIQLSKSENQDLKDELIKQKQKFANIQSSYDTLLTEKNMLQNDFNVKVQEYNNIHNNLKIKIEFLENNQKTVTDNIAVLQNENAHTTASLNALKKEKSLLAKKLKDNEELKNELEELKVALEEITKDKDELNKELQEKDIQLTELKKIKQENNNLHKESQHLLTHSEDLEKSLLNARNQLVEKSMTPQNLYKTVYKEIEEMKREKLLNHNRIRELLDKLDELENIISTLNEDISARDYKISILQNHINQLEEEIRQLHKNIAEAVDTGEQISSTSYEKIDQSLKIIETHHSRATHNMKMELAQLQNEKYILEEQLSASKLKTENSIHDKSKYLSQIRNLQNERDIIITDIKQLELKSVGDSALSPDKCDIEDVLMSLDRISKILDEKSSKSISLEQTLLKVQTSSQLLLSEAKEIVEKEKQKIINEKEEAIRDRINMEQKLDELKCQLEEQISSDKKIILDLEAKLLNQKLITDKINKSTQNYISKLEEEIQSLQDLYQNSLAKLNELQEKVQHLSEDKITNLEKIDKIYSELKQKCKDISELQKTLEMIKNKQNISVEIQTSLTNIQRSISSETDSDLQKIDYNNSLHASEFYSRNINTNKTLINHSDKIDDNNISSIILEKKPYLNEVQILAANIEPSYDFIRNSYLNYKIQQLSIGHLEQYSFSNEELSNQTNNVKNDYSLMNEKNVPKIYECPNFIDIYNKQSLYTNNSSKTLDDQTYNNSPQKSNAFTELDFTTDSFNTVGNSKKYKNSTITNSSSGKSTDKDLFIIYHDNGNNYDNSFYDNKKTWNNQSQQILVESVTVAPQIINKSKIGINKYQNQNPHTKEKYIYLKGEENDNDSVKPKLRINLPFIDIDNPTMSDNDKKSLDSYKVALYSTPKQVISLDSNVNENINKPTQDILSVPTTSNESHDDSNCSLEISLHKIKDSTDKNNKMANAYNHLLSKESHYKLSRVGADVLLIKSNIDNKDSVDYKNNYSLKNSPRQSLENFGLQYILHKVKQEINSEHNIQTTLKIIRKSKSDEGFNQLKSREISESSPLKLSPLKLSSIEYKITSNLSTSKSSNGSKTKSFVERSVMAKVGDSENYESKIQSLTKTLDNIEKDYKKKIEVIKIHYDSNIKNIINKHNQGVKSIQNLHEETLQDIITRHENEVESLRTFSIEALRKSDKLEKEIQKLKTKIQDSCYDTEPIKITPHNNKKRRRSRIDTKTLTKTNVEALNVRPKSRFHGPCTCSLDINISDTIRNIFDQVDVEQRKMAEHSYMKYIANKILNNTIEALDTQELSFLHLKVCRTWKMKLNKEEALQKRIDSLENELLNKQRFAQQHIAELDRKVAEERRQLQKVREAVCRPDISPVQDAQNTPLPLPPPPLPTAAEKDLMCKCNTASCSVEQANRCSNAGTSNLEVIERRSAGDLVKGPLNCSLRPKRTKIDSNRAIVTKLDADGRCEKKFYSDEMPTRLRRPHASHGADRQTLQRTCKRNTRT</sequence>
<feature type="coiled-coil region" evidence="1">
    <location>
        <begin position="1252"/>
        <end position="1396"/>
    </location>
</feature>
<protein>
    <submittedName>
        <fullName evidence="4">Repetitive organellar protein-like</fullName>
    </submittedName>
</protein>
<name>A0ABM3N2S2_GALME</name>
<feature type="coiled-coil region" evidence="1">
    <location>
        <begin position="2145"/>
        <end position="2190"/>
    </location>
</feature>
<evidence type="ECO:0000313" key="3">
    <source>
        <dbReference type="Proteomes" id="UP001652740"/>
    </source>
</evidence>
<feature type="coiled-coil region" evidence="1">
    <location>
        <begin position="768"/>
        <end position="1001"/>
    </location>
</feature>
<dbReference type="GeneID" id="113516707"/>
<gene>
    <name evidence="4" type="primary">LOC113516707</name>
</gene>
<feature type="region of interest" description="Disordered" evidence="2">
    <location>
        <begin position="2303"/>
        <end position="2327"/>
    </location>
</feature>
<dbReference type="Proteomes" id="UP001652740">
    <property type="component" value="Unplaced"/>
</dbReference>
<proteinExistence type="predicted"/>
<keyword evidence="1" id="KW-0175">Coiled coil</keyword>
<feature type="coiled-coil region" evidence="1">
    <location>
        <begin position="388"/>
        <end position="736"/>
    </location>
</feature>
<evidence type="ECO:0000256" key="1">
    <source>
        <dbReference type="SAM" id="Coils"/>
    </source>
</evidence>
<feature type="coiled-coil region" evidence="1">
    <location>
        <begin position="1137"/>
        <end position="1199"/>
    </location>
</feature>
<feature type="coiled-coil region" evidence="1">
    <location>
        <begin position="1055"/>
        <end position="1110"/>
    </location>
</feature>